<keyword evidence="3" id="KW-0812">Transmembrane</keyword>
<proteinExistence type="inferred from homology"/>
<reference evidence="4 5" key="1">
    <citation type="submission" date="2019-03" db="EMBL/GenBank/DDBJ databases">
        <title>Draft genome sequences of novel Actinobacteria.</title>
        <authorList>
            <person name="Sahin N."/>
            <person name="Ay H."/>
            <person name="Saygin H."/>
        </authorList>
    </citation>
    <scope>NUCLEOTIDE SEQUENCE [LARGE SCALE GENOMIC DNA]</scope>
    <source>
        <strain evidence="4 5">DSM 45941</strain>
    </source>
</reference>
<feature type="transmembrane region" description="Helical" evidence="3">
    <location>
        <begin position="58"/>
        <end position="82"/>
    </location>
</feature>
<keyword evidence="2 3" id="KW-0472">Membrane</keyword>
<feature type="transmembrane region" description="Helical" evidence="3">
    <location>
        <begin position="102"/>
        <end position="119"/>
    </location>
</feature>
<gene>
    <name evidence="4" type="ORF">E1293_44395</name>
</gene>
<dbReference type="PIRSF" id="PIRSF016661">
    <property type="entry name" value="BioY"/>
    <property type="match status" value="1"/>
</dbReference>
<keyword evidence="3" id="KW-1133">Transmembrane helix</keyword>
<sequence length="196" mass="19430">MATAHAAQRRRAVLGDLLPGALARDAALVAGAAAFVGVAAQIAVPLPGTPVPVTGQTFAVLLAGAALGFGRAGLGMLVYLLAGMAGVPWFTDGTSGTGFPTLGYIIGFIAAGAVVGRLAQLGGDRTPLRTIGTMLTGTAIMYAAGVPYLMAALHVDLAKAVDLGVTPFLAGDALKVALAAGLLPAAWKLTGAARDR</sequence>
<accession>A0A4R4ZTD8</accession>
<dbReference type="AlphaFoldDB" id="A0A4R4ZTD8"/>
<name>A0A4R4ZTD8_9ACTN</name>
<evidence type="ECO:0000256" key="2">
    <source>
        <dbReference type="PIRNR" id="PIRNR016661"/>
    </source>
</evidence>
<dbReference type="RefSeq" id="WP_132205770.1">
    <property type="nucleotide sequence ID" value="NZ_SMKY01000456.1"/>
</dbReference>
<dbReference type="GO" id="GO:0015225">
    <property type="term" value="F:biotin transmembrane transporter activity"/>
    <property type="evidence" value="ECO:0007669"/>
    <property type="project" value="UniProtKB-UniRule"/>
</dbReference>
<organism evidence="4 5">
    <name type="scientific">Actinomadura darangshiensis</name>
    <dbReference type="NCBI Taxonomy" id="705336"/>
    <lineage>
        <taxon>Bacteria</taxon>
        <taxon>Bacillati</taxon>
        <taxon>Actinomycetota</taxon>
        <taxon>Actinomycetes</taxon>
        <taxon>Streptosporangiales</taxon>
        <taxon>Thermomonosporaceae</taxon>
        <taxon>Actinomadura</taxon>
    </lineage>
</organism>
<keyword evidence="2" id="KW-1003">Cell membrane</keyword>
<dbReference type="PANTHER" id="PTHR34295">
    <property type="entry name" value="BIOTIN TRANSPORTER BIOY"/>
    <property type="match status" value="1"/>
</dbReference>
<evidence type="ECO:0000313" key="4">
    <source>
        <dbReference type="EMBL" id="TDD62095.1"/>
    </source>
</evidence>
<feature type="transmembrane region" description="Helical" evidence="3">
    <location>
        <begin position="165"/>
        <end position="187"/>
    </location>
</feature>
<comment type="subcellular location">
    <subcellularLocation>
        <location evidence="2">Cell membrane</location>
        <topology evidence="2">Multi-pass membrane protein</topology>
    </subcellularLocation>
</comment>
<dbReference type="Gene3D" id="1.10.1760.20">
    <property type="match status" value="1"/>
</dbReference>
<comment type="similarity">
    <text evidence="1 2">Belongs to the BioY family.</text>
</comment>
<protein>
    <recommendedName>
        <fullName evidence="2">Biotin transporter</fullName>
    </recommendedName>
</protein>
<dbReference type="Proteomes" id="UP000295578">
    <property type="component" value="Unassembled WGS sequence"/>
</dbReference>
<evidence type="ECO:0000256" key="3">
    <source>
        <dbReference type="SAM" id="Phobius"/>
    </source>
</evidence>
<dbReference type="InterPro" id="IPR003784">
    <property type="entry name" value="BioY"/>
</dbReference>
<dbReference type="GO" id="GO:0005886">
    <property type="term" value="C:plasma membrane"/>
    <property type="evidence" value="ECO:0007669"/>
    <property type="project" value="UniProtKB-SubCell"/>
</dbReference>
<keyword evidence="5" id="KW-1185">Reference proteome</keyword>
<feature type="transmembrane region" description="Helical" evidence="3">
    <location>
        <begin position="26"/>
        <end position="46"/>
    </location>
</feature>
<comment type="caution">
    <text evidence="4">The sequence shown here is derived from an EMBL/GenBank/DDBJ whole genome shotgun (WGS) entry which is preliminary data.</text>
</comment>
<evidence type="ECO:0000256" key="1">
    <source>
        <dbReference type="ARBA" id="ARBA00010692"/>
    </source>
</evidence>
<feature type="transmembrane region" description="Helical" evidence="3">
    <location>
        <begin position="131"/>
        <end position="153"/>
    </location>
</feature>
<dbReference type="PANTHER" id="PTHR34295:SF1">
    <property type="entry name" value="BIOTIN TRANSPORTER BIOY"/>
    <property type="match status" value="1"/>
</dbReference>
<keyword evidence="2" id="KW-0813">Transport</keyword>
<dbReference type="EMBL" id="SMKY01000456">
    <property type="protein sequence ID" value="TDD62095.1"/>
    <property type="molecule type" value="Genomic_DNA"/>
</dbReference>
<evidence type="ECO:0000313" key="5">
    <source>
        <dbReference type="Proteomes" id="UP000295578"/>
    </source>
</evidence>
<dbReference type="Pfam" id="PF02632">
    <property type="entry name" value="BioY"/>
    <property type="match status" value="1"/>
</dbReference>
<dbReference type="OrthoDB" id="1496139at2"/>